<protein>
    <submittedName>
        <fullName evidence="1">Uncharacterized protein</fullName>
    </submittedName>
</protein>
<name>A0ABD6W546_LACPA</name>
<sequence length="288" mass="32746">MAQKPLKNTQIIIQNFVNSPIPEKLLPFVDPDTIEATLEKFGTAMYMQTGHSPSGWTDINRILTVMEDQLTPFFKDPVAYATHAATIQIFLTFNVQPHLKDPGAFITGVQKLGQQHGATMTAENFDIDQLNVIAGFDQPADLPEVKYAAERGLKISRRDDYFMTMKRPEGLPHATQVGKYEWKAVTAERITKEGFWFALDLVELKKDLTTSHVYGMPTPIFIALVTTFYASMYAHAIETPKRWAAPALEVLSQKARRDLPKSAFKRYWRAIDLVVDGLARCHRNRWMK</sequence>
<evidence type="ECO:0000313" key="2">
    <source>
        <dbReference type="Proteomes" id="UP000237433"/>
    </source>
</evidence>
<accession>A0ABD6W546</accession>
<dbReference type="AlphaFoldDB" id="A0ABD6W546"/>
<comment type="caution">
    <text evidence="1">The sequence shown here is derived from an EMBL/GenBank/DDBJ whole genome shotgun (WGS) entry which is preliminary data.</text>
</comment>
<dbReference type="EMBL" id="LGIY01000001">
    <property type="protein sequence ID" value="POE44533.1"/>
    <property type="molecule type" value="Genomic_DNA"/>
</dbReference>
<organism evidence="1 2">
    <name type="scientific">Lacticaseibacillus paracasei</name>
    <name type="common">Lactobacillus paracasei</name>
    <dbReference type="NCBI Taxonomy" id="1597"/>
    <lineage>
        <taxon>Bacteria</taxon>
        <taxon>Bacillati</taxon>
        <taxon>Bacillota</taxon>
        <taxon>Bacilli</taxon>
        <taxon>Lactobacillales</taxon>
        <taxon>Lactobacillaceae</taxon>
        <taxon>Lacticaseibacillus</taxon>
    </lineage>
</organism>
<dbReference type="Proteomes" id="UP000237433">
    <property type="component" value="Unassembled WGS sequence"/>
</dbReference>
<reference evidence="1 2" key="1">
    <citation type="journal article" date="2015" name="J. Am. Soc. Brew. Chem.">
        <title>Dissolved carbon dioxide selects for lactic acid bacteria able to grow in and spoil packaged beer.</title>
        <authorList>
            <person name="Bergsveinson J."/>
            <person name="Redekop A."/>
            <person name="Zoerb S."/>
            <person name="Ziola B."/>
        </authorList>
    </citation>
    <scope>NUCLEOTIDE SEQUENCE [LARGE SCALE GENOMIC DNA]</scope>
    <source>
        <strain evidence="1 2">CCC B1205</strain>
    </source>
</reference>
<proteinExistence type="predicted"/>
<evidence type="ECO:0000313" key="1">
    <source>
        <dbReference type="EMBL" id="POE44533.1"/>
    </source>
</evidence>
<gene>
    <name evidence="1" type="ORF">ACX51_00750</name>
</gene>